<evidence type="ECO:0000256" key="7">
    <source>
        <dbReference type="SAM" id="Phobius"/>
    </source>
</evidence>
<feature type="transmembrane region" description="Helical" evidence="7">
    <location>
        <begin position="177"/>
        <end position="198"/>
    </location>
</feature>
<feature type="transmembrane region" description="Helical" evidence="7">
    <location>
        <begin position="150"/>
        <end position="168"/>
    </location>
</feature>
<comment type="caution">
    <text evidence="9">The sequence shown here is derived from an EMBL/GenBank/DDBJ whole genome shotgun (WGS) entry which is preliminary data.</text>
</comment>
<evidence type="ECO:0000256" key="1">
    <source>
        <dbReference type="ARBA" id="ARBA00004141"/>
    </source>
</evidence>
<dbReference type="Proteomes" id="UP001430172">
    <property type="component" value="Unassembled WGS sequence"/>
</dbReference>
<feature type="compositionally biased region" description="Low complexity" evidence="6">
    <location>
        <begin position="319"/>
        <end position="331"/>
    </location>
</feature>
<dbReference type="SUPFAM" id="SSF103481">
    <property type="entry name" value="Multidrug resistance efflux transporter EmrE"/>
    <property type="match status" value="2"/>
</dbReference>
<feature type="transmembrane region" description="Helical" evidence="7">
    <location>
        <begin position="267"/>
        <end position="286"/>
    </location>
</feature>
<evidence type="ECO:0000256" key="2">
    <source>
        <dbReference type="ARBA" id="ARBA00007362"/>
    </source>
</evidence>
<comment type="subcellular location">
    <subcellularLocation>
        <location evidence="1">Membrane</location>
        <topology evidence="1">Multi-pass membrane protein</topology>
    </subcellularLocation>
</comment>
<dbReference type="EMBL" id="JAFDVD010000012">
    <property type="protein sequence ID" value="MBM6401042.1"/>
    <property type="molecule type" value="Genomic_DNA"/>
</dbReference>
<dbReference type="PANTHER" id="PTHR32322:SF2">
    <property type="entry name" value="EAMA DOMAIN-CONTAINING PROTEIN"/>
    <property type="match status" value="1"/>
</dbReference>
<sequence>MEANSTTVRTVLLTAVAPVAWGSTYAVTQLSLPPGRPLFSAAMRILPAGLLMLLWLRELPCGRWWGRSLVLGTLNHAVFFGLLYVAAYRLPSGLGATLTAVSPLVVMAVARMALGERQPLVTVLAAVVGIGGVVLLVWQNDRSGPVDPVGVAASVGAVVSASVGFVLVKRWTEPGRVLVTTAWQLVVGGVLLVPVAAVAEGGPPALDLPAVLALAYLGLVGSVVGYVVWFRGLTRMDAGAVAVVGLLNPVVGTVLGVVLLGETFGPVHLVAMMLVLGSVLAAQAPVRGAVLGRLRPPTVRTSAPDEIPRHAEVAPPPSARLATSTAAARRG</sequence>
<evidence type="ECO:0000313" key="9">
    <source>
        <dbReference type="EMBL" id="MBM6401042.1"/>
    </source>
</evidence>
<feature type="domain" description="EamA" evidence="8">
    <location>
        <begin position="10"/>
        <end position="137"/>
    </location>
</feature>
<feature type="transmembrane region" description="Helical" evidence="7">
    <location>
        <begin position="210"/>
        <end position="229"/>
    </location>
</feature>
<feature type="transmembrane region" description="Helical" evidence="7">
    <location>
        <begin position="241"/>
        <end position="261"/>
    </location>
</feature>
<keyword evidence="3 7" id="KW-0812">Transmembrane</keyword>
<evidence type="ECO:0000259" key="8">
    <source>
        <dbReference type="Pfam" id="PF00892"/>
    </source>
</evidence>
<feature type="transmembrane region" description="Helical" evidence="7">
    <location>
        <begin position="68"/>
        <end position="87"/>
    </location>
</feature>
<protein>
    <submittedName>
        <fullName evidence="9">EamA family transporter</fullName>
    </submittedName>
</protein>
<keyword evidence="10" id="KW-1185">Reference proteome</keyword>
<evidence type="ECO:0000256" key="5">
    <source>
        <dbReference type="ARBA" id="ARBA00023136"/>
    </source>
</evidence>
<feature type="region of interest" description="Disordered" evidence="6">
    <location>
        <begin position="297"/>
        <end position="331"/>
    </location>
</feature>
<dbReference type="PANTHER" id="PTHR32322">
    <property type="entry name" value="INNER MEMBRANE TRANSPORTER"/>
    <property type="match status" value="1"/>
</dbReference>
<accession>A0ABS2CMD6</accession>
<dbReference type="RefSeq" id="WP_204131505.1">
    <property type="nucleotide sequence ID" value="NZ_JAFDVD010000012.1"/>
</dbReference>
<feature type="transmembrane region" description="Helical" evidence="7">
    <location>
        <begin position="93"/>
        <end position="113"/>
    </location>
</feature>
<proteinExistence type="inferred from homology"/>
<organism evidence="9 10">
    <name type="scientific">Phycicoccus sonneratiae</name>
    <dbReference type="NCBI Taxonomy" id="2807628"/>
    <lineage>
        <taxon>Bacteria</taxon>
        <taxon>Bacillati</taxon>
        <taxon>Actinomycetota</taxon>
        <taxon>Actinomycetes</taxon>
        <taxon>Micrococcales</taxon>
        <taxon>Intrasporangiaceae</taxon>
        <taxon>Phycicoccus</taxon>
    </lineage>
</organism>
<comment type="similarity">
    <text evidence="2">Belongs to the EamA transporter family.</text>
</comment>
<reference evidence="9" key="1">
    <citation type="submission" date="2021-02" db="EMBL/GenBank/DDBJ databases">
        <title>Phycicoccus sp. MQZ13P-5T, whole genome shotgun sequence.</title>
        <authorList>
            <person name="Tuo L."/>
        </authorList>
    </citation>
    <scope>NUCLEOTIDE SEQUENCE</scope>
    <source>
        <strain evidence="9">MQZ13P-5</strain>
    </source>
</reference>
<evidence type="ECO:0000256" key="3">
    <source>
        <dbReference type="ARBA" id="ARBA00022692"/>
    </source>
</evidence>
<dbReference type="InterPro" id="IPR000620">
    <property type="entry name" value="EamA_dom"/>
</dbReference>
<dbReference type="Pfam" id="PF00892">
    <property type="entry name" value="EamA"/>
    <property type="match status" value="2"/>
</dbReference>
<dbReference type="InterPro" id="IPR037185">
    <property type="entry name" value="EmrE-like"/>
</dbReference>
<name>A0ABS2CMD6_9MICO</name>
<keyword evidence="5 7" id="KW-0472">Membrane</keyword>
<feature type="domain" description="EamA" evidence="8">
    <location>
        <begin position="150"/>
        <end position="280"/>
    </location>
</feature>
<feature type="transmembrane region" description="Helical" evidence="7">
    <location>
        <begin position="120"/>
        <end position="138"/>
    </location>
</feature>
<evidence type="ECO:0000256" key="6">
    <source>
        <dbReference type="SAM" id="MobiDB-lite"/>
    </source>
</evidence>
<feature type="transmembrane region" description="Helical" evidence="7">
    <location>
        <begin position="38"/>
        <end position="56"/>
    </location>
</feature>
<dbReference type="InterPro" id="IPR050638">
    <property type="entry name" value="AA-Vitamin_Transporters"/>
</dbReference>
<keyword evidence="4 7" id="KW-1133">Transmembrane helix</keyword>
<evidence type="ECO:0000313" key="10">
    <source>
        <dbReference type="Proteomes" id="UP001430172"/>
    </source>
</evidence>
<evidence type="ECO:0000256" key="4">
    <source>
        <dbReference type="ARBA" id="ARBA00022989"/>
    </source>
</evidence>
<gene>
    <name evidence="9" type="ORF">JQN70_11635</name>
</gene>